<dbReference type="FunCoup" id="B4KB76">
    <property type="interactions" value="3"/>
</dbReference>
<dbReference type="HOGENOM" id="CLU_1316633_0_0_1"/>
<proteinExistence type="predicted"/>
<dbReference type="OMA" id="MICMAIV"/>
<dbReference type="PhylomeDB" id="B4KB76"/>
<sequence>MMWKVVIVLVAALALASAQNQPTGPQTCSAAGVQSLDWNNTALFGRWLEVARNPLGDAPACLEFNVGLLLDNTTLSINASHSSSIASLYSNIDETAKVVLTPNATTGYNVTFYQDNAAQPPVFIKLLQLVNNTYVTGCGYTDPNNANTSYGFILALQGKYDAAGIKLVNDQAFPLYSNFQNNSYANITQAGCYKSSATQSLPMISGILAVALLLIKAY</sequence>
<evidence type="ECO:0000313" key="3">
    <source>
        <dbReference type="Proteomes" id="UP000009192"/>
    </source>
</evidence>
<dbReference type="eggNOG" id="ENOG502T8YC">
    <property type="taxonomic scope" value="Eukaryota"/>
</dbReference>
<dbReference type="OrthoDB" id="7863529at2759"/>
<gene>
    <name evidence="2" type="primary">Dmoj\GI10163</name>
    <name evidence="2" type="ORF">Dmoj_GI10163</name>
</gene>
<name>B4KB76_DROMO</name>
<evidence type="ECO:0000256" key="1">
    <source>
        <dbReference type="SAM" id="SignalP"/>
    </source>
</evidence>
<dbReference type="InterPro" id="IPR012674">
    <property type="entry name" value="Calycin"/>
</dbReference>
<evidence type="ECO:0008006" key="4">
    <source>
        <dbReference type="Google" id="ProtNLM"/>
    </source>
</evidence>
<accession>B4KB76</accession>
<dbReference type="SUPFAM" id="SSF50814">
    <property type="entry name" value="Lipocalins"/>
    <property type="match status" value="1"/>
</dbReference>
<organism evidence="2 3">
    <name type="scientific">Drosophila mojavensis</name>
    <name type="common">Fruit fly</name>
    <dbReference type="NCBI Taxonomy" id="7230"/>
    <lineage>
        <taxon>Eukaryota</taxon>
        <taxon>Metazoa</taxon>
        <taxon>Ecdysozoa</taxon>
        <taxon>Arthropoda</taxon>
        <taxon>Hexapoda</taxon>
        <taxon>Insecta</taxon>
        <taxon>Pterygota</taxon>
        <taxon>Neoptera</taxon>
        <taxon>Endopterygota</taxon>
        <taxon>Diptera</taxon>
        <taxon>Brachycera</taxon>
        <taxon>Muscomorpha</taxon>
        <taxon>Ephydroidea</taxon>
        <taxon>Drosophilidae</taxon>
        <taxon>Drosophila</taxon>
    </lineage>
</organism>
<dbReference type="InParanoid" id="B4KB76"/>
<keyword evidence="3" id="KW-1185">Reference proteome</keyword>
<keyword evidence="1" id="KW-0732">Signal</keyword>
<evidence type="ECO:0000313" key="2">
    <source>
        <dbReference type="EMBL" id="EDW15780.1"/>
    </source>
</evidence>
<dbReference type="AlphaFoldDB" id="B4KB76"/>
<reference evidence="2 3" key="1">
    <citation type="journal article" date="2007" name="Nature">
        <title>Evolution of genes and genomes on the Drosophila phylogeny.</title>
        <authorList>
            <consortium name="Drosophila 12 Genomes Consortium"/>
            <person name="Clark A.G."/>
            <person name="Eisen M.B."/>
            <person name="Smith D.R."/>
            <person name="Bergman C.M."/>
            <person name="Oliver B."/>
            <person name="Markow T.A."/>
            <person name="Kaufman T.C."/>
            <person name="Kellis M."/>
            <person name="Gelbart W."/>
            <person name="Iyer V.N."/>
            <person name="Pollard D.A."/>
            <person name="Sackton T.B."/>
            <person name="Larracuente A.M."/>
            <person name="Singh N.D."/>
            <person name="Abad J.P."/>
            <person name="Abt D.N."/>
            <person name="Adryan B."/>
            <person name="Aguade M."/>
            <person name="Akashi H."/>
            <person name="Anderson W.W."/>
            <person name="Aquadro C.F."/>
            <person name="Ardell D.H."/>
            <person name="Arguello R."/>
            <person name="Artieri C.G."/>
            <person name="Barbash D.A."/>
            <person name="Barker D."/>
            <person name="Barsanti P."/>
            <person name="Batterham P."/>
            <person name="Batzoglou S."/>
            <person name="Begun D."/>
            <person name="Bhutkar A."/>
            <person name="Blanco E."/>
            <person name="Bosak S.A."/>
            <person name="Bradley R.K."/>
            <person name="Brand A.D."/>
            <person name="Brent M.R."/>
            <person name="Brooks A.N."/>
            <person name="Brown R.H."/>
            <person name="Butlin R.K."/>
            <person name="Caggese C."/>
            <person name="Calvi B.R."/>
            <person name="Bernardo de Carvalho A."/>
            <person name="Caspi A."/>
            <person name="Castrezana S."/>
            <person name="Celniker S.E."/>
            <person name="Chang J.L."/>
            <person name="Chapple C."/>
            <person name="Chatterji S."/>
            <person name="Chinwalla A."/>
            <person name="Civetta A."/>
            <person name="Clifton S.W."/>
            <person name="Comeron J.M."/>
            <person name="Costello J.C."/>
            <person name="Coyne J.A."/>
            <person name="Daub J."/>
            <person name="David R.G."/>
            <person name="Delcher A.L."/>
            <person name="Delehaunty K."/>
            <person name="Do C.B."/>
            <person name="Ebling H."/>
            <person name="Edwards K."/>
            <person name="Eickbush T."/>
            <person name="Evans J.D."/>
            <person name="Filipski A."/>
            <person name="Findeiss S."/>
            <person name="Freyhult E."/>
            <person name="Fulton L."/>
            <person name="Fulton R."/>
            <person name="Garcia A.C."/>
            <person name="Gardiner A."/>
            <person name="Garfield D.A."/>
            <person name="Garvin B.E."/>
            <person name="Gibson G."/>
            <person name="Gilbert D."/>
            <person name="Gnerre S."/>
            <person name="Godfrey J."/>
            <person name="Good R."/>
            <person name="Gotea V."/>
            <person name="Gravely B."/>
            <person name="Greenberg A.J."/>
            <person name="Griffiths-Jones S."/>
            <person name="Gross S."/>
            <person name="Guigo R."/>
            <person name="Gustafson E.A."/>
            <person name="Haerty W."/>
            <person name="Hahn M.W."/>
            <person name="Halligan D.L."/>
            <person name="Halpern A.L."/>
            <person name="Halter G.M."/>
            <person name="Han M.V."/>
            <person name="Heger A."/>
            <person name="Hillier L."/>
            <person name="Hinrichs A.S."/>
            <person name="Holmes I."/>
            <person name="Hoskins R.A."/>
            <person name="Hubisz M.J."/>
            <person name="Hultmark D."/>
            <person name="Huntley M.A."/>
            <person name="Jaffe D.B."/>
            <person name="Jagadeeshan S."/>
            <person name="Jeck W.R."/>
            <person name="Johnson J."/>
            <person name="Jones C.D."/>
            <person name="Jordan W.C."/>
            <person name="Karpen G.H."/>
            <person name="Kataoka E."/>
            <person name="Keightley P.D."/>
            <person name="Kheradpour P."/>
            <person name="Kirkness E.F."/>
            <person name="Koerich L.B."/>
            <person name="Kristiansen K."/>
            <person name="Kudrna D."/>
            <person name="Kulathinal R.J."/>
            <person name="Kumar S."/>
            <person name="Kwok R."/>
            <person name="Lander E."/>
            <person name="Langley C.H."/>
            <person name="Lapoint R."/>
            <person name="Lazzaro B.P."/>
            <person name="Lee S.J."/>
            <person name="Levesque L."/>
            <person name="Li R."/>
            <person name="Lin C.F."/>
            <person name="Lin M.F."/>
            <person name="Lindblad-Toh K."/>
            <person name="Llopart A."/>
            <person name="Long M."/>
            <person name="Low L."/>
            <person name="Lozovsky E."/>
            <person name="Lu J."/>
            <person name="Luo M."/>
            <person name="Machado C.A."/>
            <person name="Makalowski W."/>
            <person name="Marzo M."/>
            <person name="Matsuda M."/>
            <person name="Matzkin L."/>
            <person name="McAllister B."/>
            <person name="McBride C.S."/>
            <person name="McKernan B."/>
            <person name="McKernan K."/>
            <person name="Mendez-Lago M."/>
            <person name="Minx P."/>
            <person name="Mollenhauer M.U."/>
            <person name="Montooth K."/>
            <person name="Mount S.M."/>
            <person name="Mu X."/>
            <person name="Myers E."/>
            <person name="Negre B."/>
            <person name="Newfeld S."/>
            <person name="Nielsen R."/>
            <person name="Noor M.A."/>
            <person name="O'Grady P."/>
            <person name="Pachter L."/>
            <person name="Papaceit M."/>
            <person name="Parisi M.J."/>
            <person name="Parisi M."/>
            <person name="Parts L."/>
            <person name="Pedersen J.S."/>
            <person name="Pesole G."/>
            <person name="Phillippy A.M."/>
            <person name="Ponting C.P."/>
            <person name="Pop M."/>
            <person name="Porcelli D."/>
            <person name="Powell J.R."/>
            <person name="Prohaska S."/>
            <person name="Pruitt K."/>
            <person name="Puig M."/>
            <person name="Quesneville H."/>
            <person name="Ram K.R."/>
            <person name="Rand D."/>
            <person name="Rasmussen M.D."/>
            <person name="Reed L.K."/>
            <person name="Reenan R."/>
            <person name="Reily A."/>
            <person name="Remington K.A."/>
            <person name="Rieger T.T."/>
            <person name="Ritchie M.G."/>
            <person name="Robin C."/>
            <person name="Rogers Y.H."/>
            <person name="Rohde C."/>
            <person name="Rozas J."/>
            <person name="Rubenfield M.J."/>
            <person name="Ruiz A."/>
            <person name="Russo S."/>
            <person name="Salzberg S.L."/>
            <person name="Sanchez-Gracia A."/>
            <person name="Saranga D.J."/>
            <person name="Sato H."/>
            <person name="Schaeffer S.W."/>
            <person name="Schatz M.C."/>
            <person name="Schlenke T."/>
            <person name="Schwartz R."/>
            <person name="Segarra C."/>
            <person name="Singh R.S."/>
            <person name="Sirot L."/>
            <person name="Sirota M."/>
            <person name="Sisneros N.B."/>
            <person name="Smith C.D."/>
            <person name="Smith T.F."/>
            <person name="Spieth J."/>
            <person name="Stage D.E."/>
            <person name="Stark A."/>
            <person name="Stephan W."/>
            <person name="Strausberg R.L."/>
            <person name="Strempel S."/>
            <person name="Sturgill D."/>
            <person name="Sutton G."/>
            <person name="Sutton G.G."/>
            <person name="Tao W."/>
            <person name="Teichmann S."/>
            <person name="Tobari Y.N."/>
            <person name="Tomimura Y."/>
            <person name="Tsolas J.M."/>
            <person name="Valente V.L."/>
            <person name="Venter E."/>
            <person name="Venter J.C."/>
            <person name="Vicario S."/>
            <person name="Vieira F.G."/>
            <person name="Vilella A.J."/>
            <person name="Villasante A."/>
            <person name="Walenz B."/>
            <person name="Wang J."/>
            <person name="Wasserman M."/>
            <person name="Watts T."/>
            <person name="Wilson D."/>
            <person name="Wilson R.K."/>
            <person name="Wing R.A."/>
            <person name="Wolfner M.F."/>
            <person name="Wong A."/>
            <person name="Wong G.K."/>
            <person name="Wu C.I."/>
            <person name="Wu G."/>
            <person name="Yamamoto D."/>
            <person name="Yang H.P."/>
            <person name="Yang S.P."/>
            <person name="Yorke J.A."/>
            <person name="Yoshida K."/>
            <person name="Zdobnov E."/>
            <person name="Zhang P."/>
            <person name="Zhang Y."/>
            <person name="Zimin A.V."/>
            <person name="Baldwin J."/>
            <person name="Abdouelleil A."/>
            <person name="Abdulkadir J."/>
            <person name="Abebe A."/>
            <person name="Abera B."/>
            <person name="Abreu J."/>
            <person name="Acer S.C."/>
            <person name="Aftuck L."/>
            <person name="Alexander A."/>
            <person name="An P."/>
            <person name="Anderson E."/>
            <person name="Anderson S."/>
            <person name="Arachi H."/>
            <person name="Azer M."/>
            <person name="Bachantsang P."/>
            <person name="Barry A."/>
            <person name="Bayul T."/>
            <person name="Berlin A."/>
            <person name="Bessette D."/>
            <person name="Bloom T."/>
            <person name="Blye J."/>
            <person name="Boguslavskiy L."/>
            <person name="Bonnet C."/>
            <person name="Boukhgalter B."/>
            <person name="Bourzgui I."/>
            <person name="Brown A."/>
            <person name="Cahill P."/>
            <person name="Channer S."/>
            <person name="Cheshatsang Y."/>
            <person name="Chuda L."/>
            <person name="Citroen M."/>
            <person name="Collymore A."/>
            <person name="Cooke P."/>
            <person name="Costello M."/>
            <person name="D'Aco K."/>
            <person name="Daza R."/>
            <person name="De Haan G."/>
            <person name="DeGray S."/>
            <person name="DeMaso C."/>
            <person name="Dhargay N."/>
            <person name="Dooley K."/>
            <person name="Dooley E."/>
            <person name="Doricent M."/>
            <person name="Dorje P."/>
            <person name="Dorjee K."/>
            <person name="Dupes A."/>
            <person name="Elong R."/>
            <person name="Falk J."/>
            <person name="Farina A."/>
            <person name="Faro S."/>
            <person name="Ferguson D."/>
            <person name="Fisher S."/>
            <person name="Foley C.D."/>
            <person name="Franke A."/>
            <person name="Friedrich D."/>
            <person name="Gadbois L."/>
            <person name="Gearin G."/>
            <person name="Gearin C.R."/>
            <person name="Giannoukos G."/>
            <person name="Goode T."/>
            <person name="Graham J."/>
            <person name="Grandbois E."/>
            <person name="Grewal S."/>
            <person name="Gyaltsen K."/>
            <person name="Hafez N."/>
            <person name="Hagos B."/>
            <person name="Hall J."/>
            <person name="Henson C."/>
            <person name="Hollinger A."/>
            <person name="Honan T."/>
            <person name="Huard M.D."/>
            <person name="Hughes L."/>
            <person name="Hurhula B."/>
            <person name="Husby M.E."/>
            <person name="Kamat A."/>
            <person name="Kanga B."/>
            <person name="Kashin S."/>
            <person name="Khazanovich D."/>
            <person name="Kisner P."/>
            <person name="Lance K."/>
            <person name="Lara M."/>
            <person name="Lee W."/>
            <person name="Lennon N."/>
            <person name="Letendre F."/>
            <person name="LeVine R."/>
            <person name="Lipovsky A."/>
            <person name="Liu X."/>
            <person name="Liu J."/>
            <person name="Liu S."/>
            <person name="Lokyitsang T."/>
            <person name="Lokyitsang Y."/>
            <person name="Lubonja R."/>
            <person name="Lui A."/>
            <person name="MacDonald P."/>
            <person name="Magnisalis V."/>
            <person name="Maru K."/>
            <person name="Matthews C."/>
            <person name="McCusker W."/>
            <person name="McDonough S."/>
            <person name="Mehta T."/>
            <person name="Meldrim J."/>
            <person name="Meneus L."/>
            <person name="Mihai O."/>
            <person name="Mihalev A."/>
            <person name="Mihova T."/>
            <person name="Mittelman R."/>
            <person name="Mlenga V."/>
            <person name="Montmayeur A."/>
            <person name="Mulrain L."/>
            <person name="Navidi A."/>
            <person name="Naylor J."/>
            <person name="Negash T."/>
            <person name="Nguyen T."/>
            <person name="Nguyen N."/>
            <person name="Nicol R."/>
            <person name="Norbu C."/>
            <person name="Norbu N."/>
            <person name="Novod N."/>
            <person name="O'Neill B."/>
            <person name="Osman S."/>
            <person name="Markiewicz E."/>
            <person name="Oyono O.L."/>
            <person name="Patti C."/>
            <person name="Phunkhang P."/>
            <person name="Pierre F."/>
            <person name="Priest M."/>
            <person name="Raghuraman S."/>
            <person name="Rege F."/>
            <person name="Reyes R."/>
            <person name="Rise C."/>
            <person name="Rogov P."/>
            <person name="Ross K."/>
            <person name="Ryan E."/>
            <person name="Settipalli S."/>
            <person name="Shea T."/>
            <person name="Sherpa N."/>
            <person name="Shi L."/>
            <person name="Shih D."/>
            <person name="Sparrow T."/>
            <person name="Spaulding J."/>
            <person name="Stalker J."/>
            <person name="Stange-Thomann N."/>
            <person name="Stavropoulos S."/>
            <person name="Stone C."/>
            <person name="Strader C."/>
            <person name="Tesfaye S."/>
            <person name="Thomson T."/>
            <person name="Thoulutsang Y."/>
            <person name="Thoulutsang D."/>
            <person name="Topham K."/>
            <person name="Topping I."/>
            <person name="Tsamla T."/>
            <person name="Vassiliev H."/>
            <person name="Vo A."/>
            <person name="Wangchuk T."/>
            <person name="Wangdi T."/>
            <person name="Weiand M."/>
            <person name="Wilkinson J."/>
            <person name="Wilson A."/>
            <person name="Yadav S."/>
            <person name="Young G."/>
            <person name="Yu Q."/>
            <person name="Zembek L."/>
            <person name="Zhong D."/>
            <person name="Zimmer A."/>
            <person name="Zwirko Z."/>
            <person name="Jaffe D.B."/>
            <person name="Alvarez P."/>
            <person name="Brockman W."/>
            <person name="Butler J."/>
            <person name="Chin C."/>
            <person name="Gnerre S."/>
            <person name="Grabherr M."/>
            <person name="Kleber M."/>
            <person name="Mauceli E."/>
            <person name="MacCallum I."/>
        </authorList>
    </citation>
    <scope>NUCLEOTIDE SEQUENCE [LARGE SCALE GENOMIC DNA]</scope>
    <source>
        <strain evidence="3">Tucson 15081-1352.22</strain>
    </source>
</reference>
<dbReference type="EMBL" id="CH933806">
    <property type="protein sequence ID" value="EDW15780.1"/>
    <property type="molecule type" value="Genomic_DNA"/>
</dbReference>
<feature type="signal peptide" evidence="1">
    <location>
        <begin position="1"/>
        <end position="18"/>
    </location>
</feature>
<dbReference type="Proteomes" id="UP000009192">
    <property type="component" value="Unassembled WGS sequence"/>
</dbReference>
<protein>
    <recommendedName>
        <fullName evidence="4">Lipocalin/cytosolic fatty-acid binding domain-containing protein</fullName>
    </recommendedName>
</protein>
<feature type="chain" id="PRO_5002810874" description="Lipocalin/cytosolic fatty-acid binding domain-containing protein" evidence="1">
    <location>
        <begin position="19"/>
        <end position="218"/>
    </location>
</feature>
<dbReference type="KEGG" id="dmo:Dmoj_GI10163"/>